<evidence type="ECO:0000313" key="5">
    <source>
        <dbReference type="Proteomes" id="UP001362999"/>
    </source>
</evidence>
<evidence type="ECO:0000259" key="3">
    <source>
        <dbReference type="PROSITE" id="PS51468"/>
    </source>
</evidence>
<dbReference type="Gene3D" id="3.40.50.410">
    <property type="entry name" value="von Willebrand factor, type A domain"/>
    <property type="match status" value="1"/>
</dbReference>
<reference evidence="4 5" key="1">
    <citation type="journal article" date="2024" name="J Genomics">
        <title>Draft genome sequencing and assembly of Favolaschia claudopus CIRM-BRFM 2984 isolated from oak limbs.</title>
        <authorList>
            <person name="Navarro D."/>
            <person name="Drula E."/>
            <person name="Chaduli D."/>
            <person name="Cazenave R."/>
            <person name="Ahrendt S."/>
            <person name="Wang J."/>
            <person name="Lipzen A."/>
            <person name="Daum C."/>
            <person name="Barry K."/>
            <person name="Grigoriev I.V."/>
            <person name="Favel A."/>
            <person name="Rosso M.N."/>
            <person name="Martin F."/>
        </authorList>
    </citation>
    <scope>NUCLEOTIDE SEQUENCE [LARGE SCALE GENOMIC DNA]</scope>
    <source>
        <strain evidence="4 5">CIRM-BRFM 2984</strain>
    </source>
</reference>
<dbReference type="PROSITE" id="PS51468">
    <property type="entry name" value="VIT"/>
    <property type="match status" value="1"/>
</dbReference>
<sequence length="904" mass="97970">MRYGLYYYVEKRPTSLPLLTVNAEASIKELAAQVKLYQVFGNDADLPIEAVYAFPIPARAVVTSFCMIKQDGTRVIGRVQEKEEARKTYDSAVAKGKQASLMEQQNPDVFQVAVGNIPAKEQVKIELVYATELTEDEENDSVRFHLPVHIGPRYGQAPTLALSRRNRRNPVANPSHTFSLNITAAIESASPITKIACPSHTVSTELGPDPALPNYKDLPFSNYARVSLSSTAPLDKDFVLTVKSAGLDAPRCVAELHPSPSQDTVALTLTFVPRFKLPDVPRQEYIFVVDRSDSMEGDRIAAARKALVVMLRSLPHKDSLFQICSFGSNYQLLWKQSRPYNQDTLEEATRHIDTMKGDFGGTEIRKALRGCFSARKVDRPTAVLVLTDGDAWDLDGVREEVETTVTAAQKSAPLQVSVLGIGDSVSTAMCEGIARSGNGTCILVGEQETSFTGKVARLLKAAKTPPISDISVDWGRVVEAAKGPEAVEEDFEMVDDVVASSKSKTLNVFDESVDPIAVEETAPPPAPPVQLPPPSAVQQSPFKIRNLFPGTRLNVYAILKGRTVPDTVILRGSTPDGAQIELPVPVTLSQLQNDGATPTAIHALAARKIVQDLEDGNHDLRATLSDPDDADLLTRTVKASIVRLGVTYSISSKHTSFVAVDETTQVSHVAAERVEPPGRSIHPRRQPRFVSLSADSYDCEPSPESPLVTAGKSRSRLVQSDSLSVGSADEEEEAVGEESDDDSDVSGSVESDEDSEMDWEAEADGDSESDMDMGFRGGRYSTSSAPKGGKSKSATRTDAVEVLARLQSFDGRFTAQGVFGFVKLKDGVDLQAVRNLFPAGVADEVVATILAMSFLSTKLDASVERYSWEGMYEKAREFLEEASAGTDAKISVDKLEAEVGKLLA</sequence>
<evidence type="ECO:0000259" key="2">
    <source>
        <dbReference type="PROSITE" id="PS50234"/>
    </source>
</evidence>
<organism evidence="4 5">
    <name type="scientific">Favolaschia claudopus</name>
    <dbReference type="NCBI Taxonomy" id="2862362"/>
    <lineage>
        <taxon>Eukaryota</taxon>
        <taxon>Fungi</taxon>
        <taxon>Dikarya</taxon>
        <taxon>Basidiomycota</taxon>
        <taxon>Agaricomycotina</taxon>
        <taxon>Agaricomycetes</taxon>
        <taxon>Agaricomycetidae</taxon>
        <taxon>Agaricales</taxon>
        <taxon>Marasmiineae</taxon>
        <taxon>Mycenaceae</taxon>
        <taxon>Favolaschia</taxon>
    </lineage>
</organism>
<dbReference type="InterPro" id="IPR002035">
    <property type="entry name" value="VWF_A"/>
</dbReference>
<dbReference type="Pfam" id="PF13768">
    <property type="entry name" value="VWA_3"/>
    <property type="match status" value="1"/>
</dbReference>
<name>A0AAW0B856_9AGAR</name>
<dbReference type="AlphaFoldDB" id="A0AAW0B856"/>
<evidence type="ECO:0000313" key="4">
    <source>
        <dbReference type="EMBL" id="KAK7022200.1"/>
    </source>
</evidence>
<proteinExistence type="predicted"/>
<keyword evidence="5" id="KW-1185">Reference proteome</keyword>
<feature type="domain" description="VIT" evidence="3">
    <location>
        <begin position="2"/>
        <end position="131"/>
    </location>
</feature>
<gene>
    <name evidence="4" type="ORF">R3P38DRAFT_1112138</name>
</gene>
<dbReference type="PROSITE" id="PS50234">
    <property type="entry name" value="VWFA"/>
    <property type="match status" value="1"/>
</dbReference>
<feature type="domain" description="VWFA" evidence="2">
    <location>
        <begin position="284"/>
        <end position="462"/>
    </location>
</feature>
<dbReference type="PANTHER" id="PTHR45737">
    <property type="entry name" value="VON WILLEBRAND FACTOR A DOMAIN-CONTAINING PROTEIN 5A"/>
    <property type="match status" value="1"/>
</dbReference>
<comment type="caution">
    <text evidence="4">The sequence shown here is derived from an EMBL/GenBank/DDBJ whole genome shotgun (WGS) entry which is preliminary data.</text>
</comment>
<dbReference type="SMART" id="SM00609">
    <property type="entry name" value="VIT"/>
    <property type="match status" value="1"/>
</dbReference>
<accession>A0AAW0B856</accession>
<protein>
    <submittedName>
        <fullName evidence="4">von Willebrand factor type A domain-containing protein</fullName>
    </submittedName>
</protein>
<dbReference type="SMART" id="SM00327">
    <property type="entry name" value="VWA"/>
    <property type="match status" value="1"/>
</dbReference>
<evidence type="ECO:0000256" key="1">
    <source>
        <dbReference type="SAM" id="MobiDB-lite"/>
    </source>
</evidence>
<dbReference type="InterPro" id="IPR013694">
    <property type="entry name" value="VIT"/>
</dbReference>
<dbReference type="InterPro" id="IPR036465">
    <property type="entry name" value="vWFA_dom_sf"/>
</dbReference>
<dbReference type="PANTHER" id="PTHR45737:SF6">
    <property type="entry name" value="VON WILLEBRAND FACTOR A DOMAIN-CONTAINING PROTEIN 5A"/>
    <property type="match status" value="1"/>
</dbReference>
<dbReference type="Pfam" id="PF08487">
    <property type="entry name" value="VIT"/>
    <property type="match status" value="1"/>
</dbReference>
<dbReference type="Proteomes" id="UP001362999">
    <property type="component" value="Unassembled WGS sequence"/>
</dbReference>
<feature type="region of interest" description="Disordered" evidence="1">
    <location>
        <begin position="694"/>
        <end position="794"/>
    </location>
</feature>
<feature type="compositionally biased region" description="Low complexity" evidence="1">
    <location>
        <begin position="781"/>
        <end position="794"/>
    </location>
</feature>
<dbReference type="SUPFAM" id="SSF53300">
    <property type="entry name" value="vWA-like"/>
    <property type="match status" value="1"/>
</dbReference>
<dbReference type="EMBL" id="JAWWNJ010000037">
    <property type="protein sequence ID" value="KAK7022200.1"/>
    <property type="molecule type" value="Genomic_DNA"/>
</dbReference>
<feature type="compositionally biased region" description="Acidic residues" evidence="1">
    <location>
        <begin position="728"/>
        <end position="771"/>
    </location>
</feature>